<keyword evidence="1" id="KW-1133">Transmembrane helix</keyword>
<proteinExistence type="predicted"/>
<evidence type="ECO:0000313" key="4">
    <source>
        <dbReference type="Proteomes" id="UP000499080"/>
    </source>
</evidence>
<protein>
    <submittedName>
        <fullName evidence="3">Uncharacterized protein</fullName>
    </submittedName>
</protein>
<dbReference type="EMBL" id="BGPR01150807">
    <property type="protein sequence ID" value="GBL55774.1"/>
    <property type="molecule type" value="Genomic_DNA"/>
</dbReference>
<comment type="caution">
    <text evidence="3">The sequence shown here is derived from an EMBL/GenBank/DDBJ whole genome shotgun (WGS) entry which is preliminary data.</text>
</comment>
<sequence length="121" mass="13459">MFCALPQRIQSSRFIKASSATTFMESPGSSSQKTVVPFRSERSNPLPLFFFFSIPCSKTPRVGTKEGVLMDGSKVRGGNEMFEIQRGSSFLGDSNPAVLKMSNVLLLLIFGALVLFYIFFW</sequence>
<dbReference type="AlphaFoldDB" id="A0A4Y1ZLK0"/>
<evidence type="ECO:0000313" key="2">
    <source>
        <dbReference type="EMBL" id="GBL55774.1"/>
    </source>
</evidence>
<name>A0A4Y1ZLK0_ARAVE</name>
<accession>A0A4Y1ZLK0</accession>
<evidence type="ECO:0000256" key="1">
    <source>
        <dbReference type="SAM" id="Phobius"/>
    </source>
</evidence>
<keyword evidence="1" id="KW-0812">Transmembrane</keyword>
<feature type="transmembrane region" description="Helical" evidence="1">
    <location>
        <begin position="104"/>
        <end position="120"/>
    </location>
</feature>
<gene>
    <name evidence="3" type="ORF">AVEN_259173_1</name>
    <name evidence="2" type="ORF">AVEN_43684_1</name>
</gene>
<evidence type="ECO:0000313" key="3">
    <source>
        <dbReference type="EMBL" id="GBL56066.1"/>
    </source>
</evidence>
<keyword evidence="4" id="KW-1185">Reference proteome</keyword>
<keyword evidence="1" id="KW-0472">Membrane</keyword>
<dbReference type="EMBL" id="BGPR01150869">
    <property type="protein sequence ID" value="GBL56066.1"/>
    <property type="molecule type" value="Genomic_DNA"/>
</dbReference>
<organism evidence="3 4">
    <name type="scientific">Araneus ventricosus</name>
    <name type="common">Orbweaver spider</name>
    <name type="synonym">Epeira ventricosa</name>
    <dbReference type="NCBI Taxonomy" id="182803"/>
    <lineage>
        <taxon>Eukaryota</taxon>
        <taxon>Metazoa</taxon>
        <taxon>Ecdysozoa</taxon>
        <taxon>Arthropoda</taxon>
        <taxon>Chelicerata</taxon>
        <taxon>Arachnida</taxon>
        <taxon>Araneae</taxon>
        <taxon>Araneomorphae</taxon>
        <taxon>Entelegynae</taxon>
        <taxon>Araneoidea</taxon>
        <taxon>Araneidae</taxon>
        <taxon>Araneus</taxon>
    </lineage>
</organism>
<reference evidence="3 4" key="1">
    <citation type="journal article" date="2019" name="Sci. Rep.">
        <title>Orb-weaving spider Araneus ventricosus genome elucidates the spidroin gene catalogue.</title>
        <authorList>
            <person name="Kono N."/>
            <person name="Nakamura H."/>
            <person name="Ohtoshi R."/>
            <person name="Moran D.A.P."/>
            <person name="Shinohara A."/>
            <person name="Yoshida Y."/>
            <person name="Fujiwara M."/>
            <person name="Mori M."/>
            <person name="Tomita M."/>
            <person name="Arakawa K."/>
        </authorList>
    </citation>
    <scope>NUCLEOTIDE SEQUENCE [LARGE SCALE GENOMIC DNA]</scope>
</reference>
<dbReference type="Proteomes" id="UP000499080">
    <property type="component" value="Unassembled WGS sequence"/>
</dbReference>